<name>A0A1I9G7B7_BRUMA</name>
<reference evidence="2" key="1">
    <citation type="journal article" date="2007" name="Science">
        <title>Draft genome of the filarial nematode parasite Brugia malayi.</title>
        <authorList>
            <person name="Ghedin E."/>
            <person name="Wang S."/>
            <person name="Spiro D."/>
            <person name="Caler E."/>
            <person name="Zhao Q."/>
            <person name="Crabtree J."/>
            <person name="Allen J.E."/>
            <person name="Delcher A.L."/>
            <person name="Guiliano D.B."/>
            <person name="Miranda-Saavedra D."/>
            <person name="Angiuoli S.V."/>
            <person name="Creasy T."/>
            <person name="Amedeo P."/>
            <person name="Haas B."/>
            <person name="El-Sayed N.M."/>
            <person name="Wortman J.R."/>
            <person name="Feldblyum T."/>
            <person name="Tallon L."/>
            <person name="Schatz M."/>
            <person name="Shumway M."/>
            <person name="Koo H."/>
            <person name="Salzberg S.L."/>
            <person name="Schobel S."/>
            <person name="Pertea M."/>
            <person name="Pop M."/>
            <person name="White O."/>
            <person name="Barton G.J."/>
            <person name="Carlow C.K."/>
            <person name="Crawford M.J."/>
            <person name="Daub J."/>
            <person name="Dimmic M.W."/>
            <person name="Estes C.F."/>
            <person name="Foster J.M."/>
            <person name="Ganatra M."/>
            <person name="Gregory W.F."/>
            <person name="Johnson N.M."/>
            <person name="Jin J."/>
            <person name="Komuniecki R."/>
            <person name="Korf I."/>
            <person name="Kumar S."/>
            <person name="Laney S."/>
            <person name="Li B.W."/>
            <person name="Li W."/>
            <person name="Lindblom T.H."/>
            <person name="Lustigman S."/>
            <person name="Ma D."/>
            <person name="Maina C.V."/>
            <person name="Martin D.M."/>
            <person name="McCarter J.P."/>
            <person name="McReynolds L."/>
            <person name="Mitreva M."/>
            <person name="Nutman T.B."/>
            <person name="Parkinson J."/>
            <person name="Peregrin-Alvarez J.M."/>
            <person name="Poole C."/>
            <person name="Ren Q."/>
            <person name="Saunders L."/>
            <person name="Sluder A.E."/>
            <person name="Smith K."/>
            <person name="Stanke M."/>
            <person name="Unnasch T.R."/>
            <person name="Ware J."/>
            <person name="Wei A.D."/>
            <person name="Weil G."/>
            <person name="Williams D.J."/>
            <person name="Zhang Y."/>
            <person name="Williams S.A."/>
            <person name="Fraser-Liggett C."/>
            <person name="Slatko B."/>
            <person name="Blaxter M.L."/>
            <person name="Scott A.L."/>
        </authorList>
    </citation>
    <scope>NUCLEOTIDE SEQUENCE</scope>
    <source>
        <strain evidence="2">FR3</strain>
    </source>
</reference>
<feature type="compositionally biased region" description="Polar residues" evidence="1">
    <location>
        <begin position="8"/>
        <end position="36"/>
    </location>
</feature>
<proteinExistence type="predicted"/>
<gene>
    <name evidence="2" type="primary">Bm8629</name>
    <name evidence="2" type="ORF">BM_Bm8629</name>
</gene>
<accession>A0A1I9G7B7</accession>
<organism evidence="2">
    <name type="scientific">Brugia malayi</name>
    <name type="common">Filarial nematode worm</name>
    <dbReference type="NCBI Taxonomy" id="6279"/>
    <lineage>
        <taxon>Eukaryota</taxon>
        <taxon>Metazoa</taxon>
        <taxon>Ecdysozoa</taxon>
        <taxon>Nematoda</taxon>
        <taxon>Chromadorea</taxon>
        <taxon>Rhabditida</taxon>
        <taxon>Spirurina</taxon>
        <taxon>Spiruromorpha</taxon>
        <taxon>Filarioidea</taxon>
        <taxon>Onchocercidae</taxon>
        <taxon>Brugia</taxon>
    </lineage>
</organism>
<protein>
    <submittedName>
        <fullName evidence="2">Bm8629</fullName>
    </submittedName>
</protein>
<sequence>METHGTFRFTNEQINTHYQHTYEPQSTSRPDTNRNQVGDDGMNNFQRNVGLIDDVIKSNVFQLELKTVCGEMTLPKYVICVNLWTRSHTEGTLQFVI</sequence>
<feature type="region of interest" description="Disordered" evidence="1">
    <location>
        <begin position="1"/>
        <end position="43"/>
    </location>
</feature>
<dbReference type="EMBL" id="LN856475">
    <property type="protein sequence ID" value="CDQ04557.1"/>
    <property type="molecule type" value="Genomic_DNA"/>
</dbReference>
<reference evidence="2" key="2">
    <citation type="submission" date="2012-12" db="EMBL/GenBank/DDBJ databases">
        <authorList>
            <consortium name="WormBase Consortium"/>
            <person name="Ghedin E."/>
            <person name="Paulini M."/>
        </authorList>
    </citation>
    <scope>NUCLEOTIDE SEQUENCE</scope>
    <source>
        <strain evidence="2">FR3</strain>
    </source>
</reference>
<evidence type="ECO:0000313" key="2">
    <source>
        <dbReference type="EMBL" id="CDQ04557.1"/>
    </source>
</evidence>
<dbReference type="AlphaFoldDB" id="A0A1I9G7B7"/>
<evidence type="ECO:0000256" key="1">
    <source>
        <dbReference type="SAM" id="MobiDB-lite"/>
    </source>
</evidence>